<dbReference type="Proteomes" id="UP000234752">
    <property type="component" value="Plasmid unnamed1"/>
</dbReference>
<comment type="subcellular location">
    <subcellularLocation>
        <location evidence="1">Cell membrane</location>
        <topology evidence="1">Multi-pass membrane protein</topology>
    </subcellularLocation>
</comment>
<accession>A0A2K9NM11</accession>
<gene>
    <name evidence="8" type="ORF">C0V82_24030</name>
</gene>
<dbReference type="GO" id="GO:0016763">
    <property type="term" value="F:pentosyltransferase activity"/>
    <property type="evidence" value="ECO:0007669"/>
    <property type="project" value="TreeGrafter"/>
</dbReference>
<dbReference type="GO" id="GO:0009103">
    <property type="term" value="P:lipopolysaccharide biosynthetic process"/>
    <property type="evidence" value="ECO:0007669"/>
    <property type="project" value="UniProtKB-ARBA"/>
</dbReference>
<keyword evidence="5" id="KW-0812">Transmembrane</keyword>
<dbReference type="RefSeq" id="WP_102114938.1">
    <property type="nucleotide sequence ID" value="NZ_BMGN01000001.1"/>
</dbReference>
<organism evidence="8 9">
    <name type="scientific">Niveispirillum cyanobacteriorum</name>
    <dbReference type="NCBI Taxonomy" id="1612173"/>
    <lineage>
        <taxon>Bacteria</taxon>
        <taxon>Pseudomonadati</taxon>
        <taxon>Pseudomonadota</taxon>
        <taxon>Alphaproteobacteria</taxon>
        <taxon>Rhodospirillales</taxon>
        <taxon>Azospirillaceae</taxon>
        <taxon>Niveispirillum</taxon>
    </lineage>
</organism>
<keyword evidence="4" id="KW-0808">Transferase</keyword>
<reference evidence="8 9" key="1">
    <citation type="submission" date="2017-12" db="EMBL/GenBank/DDBJ databases">
        <title>Genomes of bacteria within cyanobacterial aggregates.</title>
        <authorList>
            <person name="Cai H."/>
        </authorList>
    </citation>
    <scope>NUCLEOTIDE SEQUENCE [LARGE SCALE GENOMIC DNA]</scope>
    <source>
        <strain evidence="8 9">TH16</strain>
        <plasmid evidence="8 9">unnamed1</plasmid>
    </source>
</reference>
<dbReference type="AlphaFoldDB" id="A0A2K9NM11"/>
<evidence type="ECO:0000256" key="6">
    <source>
        <dbReference type="ARBA" id="ARBA00022989"/>
    </source>
</evidence>
<sequence>MDQNRLILAYWLLLGLLLAGFVLGRGYNHDEEQFLAAAVLAMDQVPYRDFLYLQPPAYPALLSGLFRLLGMSDGYFLVARLVNLGFTLAALAALWCFARRQAAEPWPALAVTLLFATCTAIQPAIDSMRNDMAPCALALWAVVLLLWERERPKPRQAMTALAGLLLAGAVGTKLSYAFAPFLLILWSLWQRRALLPGLMAGGALGGLLLLPWPLAGWDGFVEGVFTYHRATPALWHAEAGLSSWFGVEYLAVFLNRRVFTDAVLAGLLFLVTAWVLGRRDAAVKAVLRDRQMGLLAALMLGALIFGLLPRPPYIQYFMPFAAFTLLAMAAAWPALESVGRVRGALLMAVVLLGALPGKLVLLANAPRLLQPEKWMVSRIAEAGSSIRVAMQEANVTGPVATLSPIPVLEAGLDIYPELSTGPFFYRTADRLSAERLGVLKAVGRRDLPALLAARPPAAILIGRESPPLEQPLLDYAMAHGFVERPVPGVRGLRLFIAAPH</sequence>
<keyword evidence="2" id="KW-1003">Cell membrane</keyword>
<evidence type="ECO:0000256" key="7">
    <source>
        <dbReference type="ARBA" id="ARBA00023136"/>
    </source>
</evidence>
<evidence type="ECO:0000256" key="1">
    <source>
        <dbReference type="ARBA" id="ARBA00004651"/>
    </source>
</evidence>
<dbReference type="GO" id="GO:0005886">
    <property type="term" value="C:plasma membrane"/>
    <property type="evidence" value="ECO:0007669"/>
    <property type="project" value="UniProtKB-SubCell"/>
</dbReference>
<geneLocation type="plasmid" evidence="8 9">
    <name>unnamed1</name>
</geneLocation>
<keyword evidence="8" id="KW-0614">Plasmid</keyword>
<evidence type="ECO:0000256" key="5">
    <source>
        <dbReference type="ARBA" id="ARBA00022692"/>
    </source>
</evidence>
<dbReference type="PANTHER" id="PTHR33908:SF11">
    <property type="entry name" value="MEMBRANE PROTEIN"/>
    <property type="match status" value="1"/>
</dbReference>
<evidence type="ECO:0000256" key="2">
    <source>
        <dbReference type="ARBA" id="ARBA00022475"/>
    </source>
</evidence>
<keyword evidence="9" id="KW-1185">Reference proteome</keyword>
<dbReference type="KEGG" id="ncb:C0V82_24030"/>
<dbReference type="EMBL" id="CP025613">
    <property type="protein sequence ID" value="AUN33425.1"/>
    <property type="molecule type" value="Genomic_DNA"/>
</dbReference>
<keyword evidence="3" id="KW-0328">Glycosyltransferase</keyword>
<evidence type="ECO:0000256" key="3">
    <source>
        <dbReference type="ARBA" id="ARBA00022676"/>
    </source>
</evidence>
<evidence type="ECO:0000313" key="9">
    <source>
        <dbReference type="Proteomes" id="UP000234752"/>
    </source>
</evidence>
<proteinExistence type="predicted"/>
<dbReference type="OrthoDB" id="7463529at2"/>
<dbReference type="PANTHER" id="PTHR33908">
    <property type="entry name" value="MANNOSYLTRANSFERASE YKCB-RELATED"/>
    <property type="match status" value="1"/>
</dbReference>
<keyword evidence="6" id="KW-1133">Transmembrane helix</keyword>
<evidence type="ECO:0000256" key="4">
    <source>
        <dbReference type="ARBA" id="ARBA00022679"/>
    </source>
</evidence>
<name>A0A2K9NM11_9PROT</name>
<evidence type="ECO:0000313" key="8">
    <source>
        <dbReference type="EMBL" id="AUN33425.1"/>
    </source>
</evidence>
<dbReference type="InterPro" id="IPR050297">
    <property type="entry name" value="LipidA_mod_glycosyltrf_83"/>
</dbReference>
<protein>
    <submittedName>
        <fullName evidence="8">Uncharacterized protein</fullName>
    </submittedName>
</protein>
<keyword evidence="7" id="KW-0472">Membrane</keyword>